<accession>A0A177AP34</accession>
<evidence type="ECO:0000313" key="2">
    <source>
        <dbReference type="Proteomes" id="UP000078046"/>
    </source>
</evidence>
<dbReference type="Proteomes" id="UP000078046">
    <property type="component" value="Unassembled WGS sequence"/>
</dbReference>
<name>A0A177AP34_9BILA</name>
<dbReference type="OrthoDB" id="6511194at2759"/>
<dbReference type="PANTHER" id="PTHR33939:SF1">
    <property type="entry name" value="DUF4371 DOMAIN-CONTAINING PROTEIN"/>
    <property type="match status" value="1"/>
</dbReference>
<dbReference type="InterPro" id="IPR036397">
    <property type="entry name" value="RNaseH_sf"/>
</dbReference>
<dbReference type="EMBL" id="LWCA01002605">
    <property type="protein sequence ID" value="OAF63775.1"/>
    <property type="molecule type" value="Genomic_DNA"/>
</dbReference>
<gene>
    <name evidence="1" type="ORF">A3Q56_08519</name>
</gene>
<dbReference type="AlphaFoldDB" id="A0A177AP34"/>
<dbReference type="Gene3D" id="3.30.420.10">
    <property type="entry name" value="Ribonuclease H-like superfamily/Ribonuclease H"/>
    <property type="match status" value="1"/>
</dbReference>
<reference evidence="1 2" key="1">
    <citation type="submission" date="2016-04" db="EMBL/GenBank/DDBJ databases">
        <title>The genome of Intoshia linei affirms orthonectids as highly simplified spiralians.</title>
        <authorList>
            <person name="Mikhailov K.V."/>
            <person name="Slusarev G.S."/>
            <person name="Nikitin M.A."/>
            <person name="Logacheva M.D."/>
            <person name="Penin A."/>
            <person name="Aleoshin V."/>
            <person name="Panchin Y.V."/>
        </authorList>
    </citation>
    <scope>NUCLEOTIDE SEQUENCE [LARGE SCALE GENOMIC DNA]</scope>
    <source>
        <strain evidence="1">Intl2013</strain>
        <tissue evidence="1">Whole animal</tissue>
    </source>
</reference>
<evidence type="ECO:0000313" key="1">
    <source>
        <dbReference type="EMBL" id="OAF63775.1"/>
    </source>
</evidence>
<comment type="caution">
    <text evidence="1">The sequence shown here is derived from an EMBL/GenBank/DDBJ whole genome shotgun (WGS) entry which is preliminary data.</text>
</comment>
<protein>
    <recommendedName>
        <fullName evidence="3">Tc1-like transposase DDE domain-containing protein</fullName>
    </recommendedName>
</protein>
<sequence length="127" mass="14570">MYIGSHIKPIICEMAEKQGHSVMFTPPYHSDLQPIELIWAIIKGEVGKQYDVNTNFNDVLLRLNQPFNNLSNNVVKGCIQKTDSILNNMYVIQYEYTTMYNEIINDEINTTFESSNDEASAENIDTD</sequence>
<evidence type="ECO:0008006" key="3">
    <source>
        <dbReference type="Google" id="ProtNLM"/>
    </source>
</evidence>
<proteinExistence type="predicted"/>
<dbReference type="PANTHER" id="PTHR33939">
    <property type="entry name" value="PROTEIN CBG22215"/>
    <property type="match status" value="1"/>
</dbReference>
<dbReference type="GO" id="GO:0003676">
    <property type="term" value="F:nucleic acid binding"/>
    <property type="evidence" value="ECO:0007669"/>
    <property type="project" value="InterPro"/>
</dbReference>
<organism evidence="1 2">
    <name type="scientific">Intoshia linei</name>
    <dbReference type="NCBI Taxonomy" id="1819745"/>
    <lineage>
        <taxon>Eukaryota</taxon>
        <taxon>Metazoa</taxon>
        <taxon>Spiralia</taxon>
        <taxon>Lophotrochozoa</taxon>
        <taxon>Mesozoa</taxon>
        <taxon>Orthonectida</taxon>
        <taxon>Rhopaluridae</taxon>
        <taxon>Intoshia</taxon>
    </lineage>
</organism>
<keyword evidence="2" id="KW-1185">Reference proteome</keyword>